<dbReference type="EMBL" id="QQWD01000021">
    <property type="protein sequence ID" value="REJ49431.1"/>
    <property type="molecule type" value="Genomic_DNA"/>
</dbReference>
<reference evidence="1 2" key="1">
    <citation type="submission" date="2017-10" db="EMBL/GenBank/DDBJ databases">
        <title>A large-scale comparative metagenomic study reveals the eutrophication-driven functional interactions in six Microcystis-epibionts communities.</title>
        <authorList>
            <person name="Li Q."/>
            <person name="Lin F."/>
        </authorList>
    </citation>
    <scope>NUCLEOTIDE SEQUENCE [LARGE SCALE GENOMIC DNA]</scope>
    <source>
        <strain evidence="1">TW10</strain>
    </source>
</reference>
<gene>
    <name evidence="1" type="ORF">DWQ51_17095</name>
</gene>
<dbReference type="Proteomes" id="UP000257002">
    <property type="component" value="Unassembled WGS sequence"/>
</dbReference>
<protein>
    <submittedName>
        <fullName evidence="1">Uncharacterized protein</fullName>
    </submittedName>
</protein>
<comment type="caution">
    <text evidence="1">The sequence shown here is derived from an EMBL/GenBank/DDBJ whole genome shotgun (WGS) entry which is preliminary data.</text>
</comment>
<evidence type="ECO:0000313" key="2">
    <source>
        <dbReference type="Proteomes" id="UP000257002"/>
    </source>
</evidence>
<dbReference type="AlphaFoldDB" id="A0A3E0LPH6"/>
<evidence type="ECO:0000313" key="1">
    <source>
        <dbReference type="EMBL" id="REJ49431.1"/>
    </source>
</evidence>
<name>A0A3E0LPH6_9CHRO</name>
<organism evidence="1 2">
    <name type="scientific">Microcystis wesenbergii TW10</name>
    <dbReference type="NCBI Taxonomy" id="2060474"/>
    <lineage>
        <taxon>Bacteria</taxon>
        <taxon>Bacillati</taxon>
        <taxon>Cyanobacteriota</taxon>
        <taxon>Cyanophyceae</taxon>
        <taxon>Oscillatoriophycideae</taxon>
        <taxon>Chroococcales</taxon>
        <taxon>Microcystaceae</taxon>
        <taxon>Microcystis</taxon>
    </lineage>
</organism>
<sequence length="65" mass="7363">MQLKFVEISTKGQLWGLKGSIKIKSSIMPTESALDVERSAMKETTPAVSEINEARFYFPFVRLEP</sequence>
<proteinExistence type="predicted"/>
<accession>A0A3E0LPH6</accession>